<dbReference type="PANTHER" id="PTHR43735:SF3">
    <property type="entry name" value="FERROPTOSIS SUPPRESSOR PROTEIN 1"/>
    <property type="match status" value="1"/>
</dbReference>
<evidence type="ECO:0000256" key="1">
    <source>
        <dbReference type="ARBA" id="ARBA00006442"/>
    </source>
</evidence>
<comment type="similarity">
    <text evidence="1">Belongs to the FAD-dependent oxidoreductase family.</text>
</comment>
<gene>
    <name evidence="6" type="ORF">B0I35DRAFT_417003</name>
</gene>
<name>A0A8K0WWK2_9HYPO</name>
<dbReference type="Gene3D" id="3.50.50.100">
    <property type="match status" value="1"/>
</dbReference>
<keyword evidence="4" id="KW-0560">Oxidoreductase</keyword>
<evidence type="ECO:0000313" key="7">
    <source>
        <dbReference type="Proteomes" id="UP000813444"/>
    </source>
</evidence>
<dbReference type="SUPFAM" id="SSF51905">
    <property type="entry name" value="FAD/NAD(P)-binding domain"/>
    <property type="match status" value="1"/>
</dbReference>
<organism evidence="6 7">
    <name type="scientific">Stachybotrys elegans</name>
    <dbReference type="NCBI Taxonomy" id="80388"/>
    <lineage>
        <taxon>Eukaryota</taxon>
        <taxon>Fungi</taxon>
        <taxon>Dikarya</taxon>
        <taxon>Ascomycota</taxon>
        <taxon>Pezizomycotina</taxon>
        <taxon>Sordariomycetes</taxon>
        <taxon>Hypocreomycetidae</taxon>
        <taxon>Hypocreales</taxon>
        <taxon>Stachybotryaceae</taxon>
        <taxon>Stachybotrys</taxon>
    </lineage>
</organism>
<dbReference type="PANTHER" id="PTHR43735">
    <property type="entry name" value="APOPTOSIS-INDUCING FACTOR 1"/>
    <property type="match status" value="1"/>
</dbReference>
<evidence type="ECO:0000256" key="4">
    <source>
        <dbReference type="ARBA" id="ARBA00023002"/>
    </source>
</evidence>
<keyword evidence="3" id="KW-0274">FAD</keyword>
<sequence>MVNHVVVIGGSYCGLGITHRLLKNRSRIPDLKVTLISKNSHLYWNIASIRAIIPGVVKFDELLQPIEPGLAQYGPGNAEFVVGSATGVDATAKTVKVATAEGDRDVPYDYLVIATGAGCSDESMPWKADGTYEEILDSIKKMGEKVKAAKHITIVGGGSTGCELSAELRYEFKDKTVVLLSGTPELISGDAAAKAIEKELVKLGVEIRKSVRAESTTVLPDGRTEVKLGNGETLITDLYLGTTGLTPNSSFLPKDFLQPNKFIDVDEHFRVRTAENVWALGDVVSRPNAAYLHTDPQSAGVAKNIEAAIAKRPQQIVKSMPFSAIVCATGRDRGAGRLGIVPVPSFMAWALKGRTLSIERAASYINGSHW</sequence>
<keyword evidence="7" id="KW-1185">Reference proteome</keyword>
<dbReference type="AlphaFoldDB" id="A0A8K0WWK2"/>
<dbReference type="Pfam" id="PF07992">
    <property type="entry name" value="Pyr_redox_2"/>
    <property type="match status" value="1"/>
</dbReference>
<accession>A0A8K0WWK2</accession>
<evidence type="ECO:0000259" key="5">
    <source>
        <dbReference type="Pfam" id="PF07992"/>
    </source>
</evidence>
<dbReference type="GO" id="GO:0004174">
    <property type="term" value="F:electron-transferring-flavoprotein dehydrogenase activity"/>
    <property type="evidence" value="ECO:0007669"/>
    <property type="project" value="TreeGrafter"/>
</dbReference>
<evidence type="ECO:0000256" key="3">
    <source>
        <dbReference type="ARBA" id="ARBA00022827"/>
    </source>
</evidence>
<dbReference type="GO" id="GO:0005737">
    <property type="term" value="C:cytoplasm"/>
    <property type="evidence" value="ECO:0007669"/>
    <property type="project" value="TreeGrafter"/>
</dbReference>
<keyword evidence="2" id="KW-0285">Flavoprotein</keyword>
<proteinExistence type="inferred from homology"/>
<dbReference type="PRINTS" id="PR00368">
    <property type="entry name" value="FADPNR"/>
</dbReference>
<dbReference type="PRINTS" id="PR00411">
    <property type="entry name" value="PNDRDTASEI"/>
</dbReference>
<feature type="domain" description="FAD/NAD(P)-binding" evidence="5">
    <location>
        <begin position="4"/>
        <end position="290"/>
    </location>
</feature>
<protein>
    <recommendedName>
        <fullName evidence="5">FAD/NAD(P)-binding domain-containing protein</fullName>
    </recommendedName>
</protein>
<dbReference type="EMBL" id="JAGPNK010000001">
    <property type="protein sequence ID" value="KAH7328260.1"/>
    <property type="molecule type" value="Genomic_DNA"/>
</dbReference>
<dbReference type="InterPro" id="IPR036188">
    <property type="entry name" value="FAD/NAD-bd_sf"/>
</dbReference>
<dbReference type="GO" id="GO:0050660">
    <property type="term" value="F:flavin adenine dinucleotide binding"/>
    <property type="evidence" value="ECO:0007669"/>
    <property type="project" value="TreeGrafter"/>
</dbReference>
<dbReference type="OrthoDB" id="202203at2759"/>
<comment type="caution">
    <text evidence="6">The sequence shown here is derived from an EMBL/GenBank/DDBJ whole genome shotgun (WGS) entry which is preliminary data.</text>
</comment>
<dbReference type="InterPro" id="IPR023753">
    <property type="entry name" value="FAD/NAD-binding_dom"/>
</dbReference>
<reference evidence="6" key="1">
    <citation type="journal article" date="2021" name="Nat. Commun.">
        <title>Genetic determinants of endophytism in the Arabidopsis root mycobiome.</title>
        <authorList>
            <person name="Mesny F."/>
            <person name="Miyauchi S."/>
            <person name="Thiergart T."/>
            <person name="Pickel B."/>
            <person name="Atanasova L."/>
            <person name="Karlsson M."/>
            <person name="Huettel B."/>
            <person name="Barry K.W."/>
            <person name="Haridas S."/>
            <person name="Chen C."/>
            <person name="Bauer D."/>
            <person name="Andreopoulos W."/>
            <person name="Pangilinan J."/>
            <person name="LaButti K."/>
            <person name="Riley R."/>
            <person name="Lipzen A."/>
            <person name="Clum A."/>
            <person name="Drula E."/>
            <person name="Henrissat B."/>
            <person name="Kohler A."/>
            <person name="Grigoriev I.V."/>
            <person name="Martin F.M."/>
            <person name="Hacquard S."/>
        </authorList>
    </citation>
    <scope>NUCLEOTIDE SEQUENCE</scope>
    <source>
        <strain evidence="6">MPI-CAGE-CH-0235</strain>
    </source>
</reference>
<evidence type="ECO:0000313" key="6">
    <source>
        <dbReference type="EMBL" id="KAH7328260.1"/>
    </source>
</evidence>
<dbReference type="Proteomes" id="UP000813444">
    <property type="component" value="Unassembled WGS sequence"/>
</dbReference>
<evidence type="ECO:0000256" key="2">
    <source>
        <dbReference type="ARBA" id="ARBA00022630"/>
    </source>
</evidence>